<feature type="compositionally biased region" description="Basic and acidic residues" evidence="1">
    <location>
        <begin position="52"/>
        <end position="63"/>
    </location>
</feature>
<protein>
    <submittedName>
        <fullName evidence="2">Uncharacterized protein</fullName>
    </submittedName>
</protein>
<dbReference type="OrthoDB" id="3692853at2759"/>
<feature type="region of interest" description="Disordered" evidence="1">
    <location>
        <begin position="1"/>
        <end position="171"/>
    </location>
</feature>
<keyword evidence="3" id="KW-1185">Reference proteome</keyword>
<feature type="compositionally biased region" description="Polar residues" evidence="1">
    <location>
        <begin position="155"/>
        <end position="168"/>
    </location>
</feature>
<proteinExistence type="predicted"/>
<accession>A0A6A5VUI1</accession>
<organism evidence="2 3">
    <name type="scientific">Bimuria novae-zelandiae CBS 107.79</name>
    <dbReference type="NCBI Taxonomy" id="1447943"/>
    <lineage>
        <taxon>Eukaryota</taxon>
        <taxon>Fungi</taxon>
        <taxon>Dikarya</taxon>
        <taxon>Ascomycota</taxon>
        <taxon>Pezizomycotina</taxon>
        <taxon>Dothideomycetes</taxon>
        <taxon>Pleosporomycetidae</taxon>
        <taxon>Pleosporales</taxon>
        <taxon>Massarineae</taxon>
        <taxon>Didymosphaeriaceae</taxon>
        <taxon>Bimuria</taxon>
    </lineage>
</organism>
<sequence>MLFNSFPASQTPSALQIIPYDGPPKPKNASRHNPSKKVPPSEEILGIMPESNTRRRDKEDPVHASHGSEVIDLTRLSGESDTENSGDESIGNGEHKSMRFEQSVSTATSREDFNVESPSQPAPPESSCQGTALVIKNSPPVSDTNESCPREDGVCTQTSNQSEDSSIWTPGFRGQVCSVRTEEAADGVGTLASGLPPCELTSTPPKPPIGSSMTNVEQPMLEASGHTLPKATTYQPQRQAYRKGQGKFPALEIASSGSNGSDDDDDDDSNHNIAEAQAETLASEAAQSNVKYDIGAAP</sequence>
<name>A0A6A5VUI1_9PLEO</name>
<feature type="compositionally biased region" description="Polar residues" evidence="1">
    <location>
        <begin position="1"/>
        <end position="14"/>
    </location>
</feature>
<gene>
    <name evidence="2" type="ORF">BU23DRAFT_4927</name>
</gene>
<evidence type="ECO:0000313" key="3">
    <source>
        <dbReference type="Proteomes" id="UP000800036"/>
    </source>
</evidence>
<dbReference type="EMBL" id="ML976656">
    <property type="protein sequence ID" value="KAF1980229.1"/>
    <property type="molecule type" value="Genomic_DNA"/>
</dbReference>
<reference evidence="2" key="1">
    <citation type="journal article" date="2020" name="Stud. Mycol.">
        <title>101 Dothideomycetes genomes: a test case for predicting lifestyles and emergence of pathogens.</title>
        <authorList>
            <person name="Haridas S."/>
            <person name="Albert R."/>
            <person name="Binder M."/>
            <person name="Bloem J."/>
            <person name="Labutti K."/>
            <person name="Salamov A."/>
            <person name="Andreopoulos B."/>
            <person name="Baker S."/>
            <person name="Barry K."/>
            <person name="Bills G."/>
            <person name="Bluhm B."/>
            <person name="Cannon C."/>
            <person name="Castanera R."/>
            <person name="Culley D."/>
            <person name="Daum C."/>
            <person name="Ezra D."/>
            <person name="Gonzalez J."/>
            <person name="Henrissat B."/>
            <person name="Kuo A."/>
            <person name="Liang C."/>
            <person name="Lipzen A."/>
            <person name="Lutzoni F."/>
            <person name="Magnuson J."/>
            <person name="Mondo S."/>
            <person name="Nolan M."/>
            <person name="Ohm R."/>
            <person name="Pangilinan J."/>
            <person name="Park H.-J."/>
            <person name="Ramirez L."/>
            <person name="Alfaro M."/>
            <person name="Sun H."/>
            <person name="Tritt A."/>
            <person name="Yoshinaga Y."/>
            <person name="Zwiers L.-H."/>
            <person name="Turgeon B."/>
            <person name="Goodwin S."/>
            <person name="Spatafora J."/>
            <person name="Crous P."/>
            <person name="Grigoriev I."/>
        </authorList>
    </citation>
    <scope>NUCLEOTIDE SEQUENCE</scope>
    <source>
        <strain evidence="2">CBS 107.79</strain>
    </source>
</reference>
<dbReference type="AlphaFoldDB" id="A0A6A5VUI1"/>
<evidence type="ECO:0000256" key="1">
    <source>
        <dbReference type="SAM" id="MobiDB-lite"/>
    </source>
</evidence>
<feature type="region of interest" description="Disordered" evidence="1">
    <location>
        <begin position="189"/>
        <end position="275"/>
    </location>
</feature>
<dbReference type="Proteomes" id="UP000800036">
    <property type="component" value="Unassembled WGS sequence"/>
</dbReference>
<evidence type="ECO:0000313" key="2">
    <source>
        <dbReference type="EMBL" id="KAF1980229.1"/>
    </source>
</evidence>